<dbReference type="PANTHER" id="PTHR38588">
    <property type="entry name" value="BLL0334 PROTEIN"/>
    <property type="match status" value="1"/>
</dbReference>
<dbReference type="KEGG" id="ssai:N0B31_14755"/>
<dbReference type="GeneID" id="74943707"/>
<dbReference type="InterPro" id="IPR023393">
    <property type="entry name" value="START-like_dom_sf"/>
</dbReference>
<accession>A0A9E7R2F0</accession>
<dbReference type="SUPFAM" id="SSF55961">
    <property type="entry name" value="Bet v1-like"/>
    <property type="match status" value="1"/>
</dbReference>
<organism evidence="1 2">
    <name type="scientific">Salinirubellus salinus</name>
    <dbReference type="NCBI Taxonomy" id="1364945"/>
    <lineage>
        <taxon>Archaea</taxon>
        <taxon>Methanobacteriati</taxon>
        <taxon>Methanobacteriota</taxon>
        <taxon>Stenosarchaea group</taxon>
        <taxon>Halobacteria</taxon>
        <taxon>Halobacteriales</taxon>
        <taxon>Natronomonadaceae</taxon>
        <taxon>Salinirubellus</taxon>
    </lineage>
</organism>
<reference evidence="1" key="1">
    <citation type="submission" date="2022-09" db="EMBL/GenBank/DDBJ databases">
        <title>Diverse halophilic archaea isolated from saline environments.</title>
        <authorList>
            <person name="Cui H.-L."/>
        </authorList>
    </citation>
    <scope>NUCLEOTIDE SEQUENCE</scope>
    <source>
        <strain evidence="1">ZS-35-S2</strain>
    </source>
</reference>
<dbReference type="PANTHER" id="PTHR38588:SF1">
    <property type="entry name" value="BLL0334 PROTEIN"/>
    <property type="match status" value="1"/>
</dbReference>
<evidence type="ECO:0000313" key="2">
    <source>
        <dbReference type="Proteomes" id="UP001057580"/>
    </source>
</evidence>
<name>A0A9E7R2F0_9EURY</name>
<dbReference type="AlphaFoldDB" id="A0A9E7R2F0"/>
<proteinExistence type="predicted"/>
<dbReference type="InterPro" id="IPR010419">
    <property type="entry name" value="CO_DH_gsu"/>
</dbReference>
<dbReference type="Pfam" id="PF06240">
    <property type="entry name" value="COXG"/>
    <property type="match status" value="1"/>
</dbReference>
<protein>
    <submittedName>
        <fullName evidence="1">SRPBCC domain-containing protein</fullName>
    </submittedName>
</protein>
<keyword evidence="2" id="KW-1185">Reference proteome</keyword>
<dbReference type="Gene3D" id="3.30.530.20">
    <property type="match status" value="1"/>
</dbReference>
<dbReference type="RefSeq" id="WP_260592389.1">
    <property type="nucleotide sequence ID" value="NZ_CP104003.1"/>
</dbReference>
<dbReference type="Proteomes" id="UP001057580">
    <property type="component" value="Chromosome"/>
</dbReference>
<dbReference type="EMBL" id="CP104003">
    <property type="protein sequence ID" value="UWM53395.1"/>
    <property type="molecule type" value="Genomic_DNA"/>
</dbReference>
<evidence type="ECO:0000313" key="1">
    <source>
        <dbReference type="EMBL" id="UWM53395.1"/>
    </source>
</evidence>
<sequence>MSFADTVRLDTDRHQLWAAITDPETLATCIPGAESVERVSDREYTCEITRSVGRVAVSLRGEAQLVEVHPPDYVVTRGSAFDSKTGSDLEVLAAMELQEADDGRVALSYSAEV</sequence>
<gene>
    <name evidence="1" type="ORF">N0B31_14755</name>
</gene>